<dbReference type="Proteomes" id="UP000051888">
    <property type="component" value="Unassembled WGS sequence"/>
</dbReference>
<dbReference type="AlphaFoldDB" id="A0A0Q3WKY0"/>
<dbReference type="NCBIfam" id="TIGR04104">
    <property type="entry name" value="cxxc_20_cxxc"/>
    <property type="match status" value="1"/>
</dbReference>
<organism evidence="2 3">
    <name type="scientific">Heyndrickxia shackletonii</name>
    <dbReference type="NCBI Taxonomy" id="157838"/>
    <lineage>
        <taxon>Bacteria</taxon>
        <taxon>Bacillati</taxon>
        <taxon>Bacillota</taxon>
        <taxon>Bacilli</taxon>
        <taxon>Bacillales</taxon>
        <taxon>Bacillaceae</taxon>
        <taxon>Heyndrickxia</taxon>
    </lineage>
</organism>
<keyword evidence="3" id="KW-1185">Reference proteome</keyword>
<feature type="transmembrane region" description="Helical" evidence="1">
    <location>
        <begin position="50"/>
        <end position="70"/>
    </location>
</feature>
<evidence type="ECO:0008006" key="4">
    <source>
        <dbReference type="Google" id="ProtNLM"/>
    </source>
</evidence>
<keyword evidence="1" id="KW-1133">Transmembrane helix</keyword>
<feature type="transmembrane region" description="Helical" evidence="1">
    <location>
        <begin position="27"/>
        <end position="44"/>
    </location>
</feature>
<sequence length="80" mass="9448">MFNFKNKLRCPSCDSFQYVSKKSRNQLSLFVVFIPLLIVPLVSFGISKYFILTFELVAFALVLIWMPFLYKLSNKDDPMW</sequence>
<dbReference type="EMBL" id="LJJC01000015">
    <property type="protein sequence ID" value="KQL50890.1"/>
    <property type="molecule type" value="Genomic_DNA"/>
</dbReference>
<keyword evidence="1" id="KW-0472">Membrane</keyword>
<evidence type="ECO:0000256" key="1">
    <source>
        <dbReference type="SAM" id="Phobius"/>
    </source>
</evidence>
<dbReference type="InterPro" id="IPR026369">
    <property type="entry name" value="CxxC_20_CxxC"/>
</dbReference>
<accession>A0A0Q3WKY0</accession>
<dbReference type="PATRIC" id="fig|157838.3.peg.4891"/>
<reference evidence="2 3" key="1">
    <citation type="submission" date="2015-09" db="EMBL/GenBank/DDBJ databases">
        <title>Genome sequencing project for genomic taxonomy and phylogenomics of Bacillus-like bacteria.</title>
        <authorList>
            <person name="Liu B."/>
            <person name="Wang J."/>
            <person name="Zhu Y."/>
            <person name="Liu G."/>
            <person name="Chen Q."/>
            <person name="Chen Z."/>
            <person name="Lan J."/>
            <person name="Che J."/>
            <person name="Ge C."/>
            <person name="Shi H."/>
            <person name="Pan Z."/>
            <person name="Liu X."/>
        </authorList>
    </citation>
    <scope>NUCLEOTIDE SEQUENCE [LARGE SCALE GENOMIC DNA]</scope>
    <source>
        <strain evidence="2 3">LMG 18435</strain>
    </source>
</reference>
<gene>
    <name evidence="2" type="ORF">AN964_22310</name>
</gene>
<evidence type="ECO:0000313" key="2">
    <source>
        <dbReference type="EMBL" id="KQL50890.1"/>
    </source>
</evidence>
<evidence type="ECO:0000313" key="3">
    <source>
        <dbReference type="Proteomes" id="UP000051888"/>
    </source>
</evidence>
<dbReference type="STRING" id="157838.AN964_22310"/>
<keyword evidence="1" id="KW-0812">Transmembrane</keyword>
<protein>
    <recommendedName>
        <fullName evidence="4">Cxxc_20_cxxc protein</fullName>
    </recommendedName>
</protein>
<comment type="caution">
    <text evidence="2">The sequence shown here is derived from an EMBL/GenBank/DDBJ whole genome shotgun (WGS) entry which is preliminary data.</text>
</comment>
<name>A0A0Q3WKY0_9BACI</name>
<proteinExistence type="predicted"/>